<keyword evidence="1 7" id="KW-0436">Ligase</keyword>
<evidence type="ECO:0000256" key="3">
    <source>
        <dbReference type="ARBA" id="ARBA00022840"/>
    </source>
</evidence>
<dbReference type="InterPro" id="IPR011761">
    <property type="entry name" value="ATP-grasp"/>
</dbReference>
<evidence type="ECO:0000256" key="4">
    <source>
        <dbReference type="PROSITE-ProRule" id="PRU00409"/>
    </source>
</evidence>
<dbReference type="EMBL" id="VSRQ01000001">
    <property type="protein sequence ID" value="TYK52674.1"/>
    <property type="molecule type" value="Genomic_DNA"/>
</dbReference>
<evidence type="ECO:0000256" key="2">
    <source>
        <dbReference type="ARBA" id="ARBA00022741"/>
    </source>
</evidence>
<dbReference type="SUPFAM" id="SSF56059">
    <property type="entry name" value="Glutathione synthetase ATP-binding domain-like"/>
    <property type="match status" value="1"/>
</dbReference>
<dbReference type="PANTHER" id="PTHR43334">
    <property type="entry name" value="ACETATE--COA LIGASE [ADP-FORMING]"/>
    <property type="match status" value="1"/>
</dbReference>
<dbReference type="PANTHER" id="PTHR43334:SF1">
    <property type="entry name" value="3-HYDROXYPROPIONATE--COA LIGASE [ADP-FORMING]"/>
    <property type="match status" value="1"/>
</dbReference>
<evidence type="ECO:0000256" key="5">
    <source>
        <dbReference type="SAM" id="MobiDB-lite"/>
    </source>
</evidence>
<dbReference type="InterPro" id="IPR051538">
    <property type="entry name" value="Acyl-CoA_Synth/Transferase"/>
</dbReference>
<evidence type="ECO:0000256" key="1">
    <source>
        <dbReference type="ARBA" id="ARBA00022598"/>
    </source>
</evidence>
<dbReference type="SMART" id="SM00881">
    <property type="entry name" value="CoA_binding"/>
    <property type="match status" value="1"/>
</dbReference>
<dbReference type="Proteomes" id="UP000323505">
    <property type="component" value="Unassembled WGS sequence"/>
</dbReference>
<dbReference type="Gene3D" id="3.30.470.20">
    <property type="entry name" value="ATP-grasp fold, B domain"/>
    <property type="match status" value="1"/>
</dbReference>
<dbReference type="SUPFAM" id="SSF52210">
    <property type="entry name" value="Succinyl-CoA synthetase domains"/>
    <property type="match status" value="2"/>
</dbReference>
<evidence type="ECO:0000313" key="8">
    <source>
        <dbReference type="Proteomes" id="UP000323505"/>
    </source>
</evidence>
<organism evidence="7 8">
    <name type="scientific">Actinomadura decatromicini</name>
    <dbReference type="NCBI Taxonomy" id="2604572"/>
    <lineage>
        <taxon>Bacteria</taxon>
        <taxon>Bacillati</taxon>
        <taxon>Actinomycetota</taxon>
        <taxon>Actinomycetes</taxon>
        <taxon>Streptosporangiales</taxon>
        <taxon>Thermomonosporaceae</taxon>
        <taxon>Actinomadura</taxon>
    </lineage>
</organism>
<proteinExistence type="predicted"/>
<feature type="region of interest" description="Disordered" evidence="5">
    <location>
        <begin position="1"/>
        <end position="23"/>
    </location>
</feature>
<protein>
    <submittedName>
        <fullName evidence="7">Acetate--CoA ligase family protein</fullName>
    </submittedName>
</protein>
<dbReference type="Gene3D" id="3.40.50.720">
    <property type="entry name" value="NAD(P)-binding Rossmann-like Domain"/>
    <property type="match status" value="1"/>
</dbReference>
<name>A0A5D3FWZ5_9ACTN</name>
<dbReference type="InterPro" id="IPR016102">
    <property type="entry name" value="Succinyl-CoA_synth-like"/>
</dbReference>
<accession>A0A5D3FWZ5</accession>
<dbReference type="Pfam" id="PF13380">
    <property type="entry name" value="CoA_binding_2"/>
    <property type="match status" value="1"/>
</dbReference>
<dbReference type="GO" id="GO:0046872">
    <property type="term" value="F:metal ion binding"/>
    <property type="evidence" value="ECO:0007669"/>
    <property type="project" value="InterPro"/>
</dbReference>
<dbReference type="GO" id="GO:0005524">
    <property type="term" value="F:ATP binding"/>
    <property type="evidence" value="ECO:0007669"/>
    <property type="project" value="UniProtKB-UniRule"/>
</dbReference>
<dbReference type="InterPro" id="IPR003781">
    <property type="entry name" value="CoA-bd"/>
</dbReference>
<dbReference type="Pfam" id="PF13607">
    <property type="entry name" value="Succ_CoA_lig"/>
    <property type="match status" value="1"/>
</dbReference>
<dbReference type="Gene3D" id="3.30.1490.20">
    <property type="entry name" value="ATP-grasp fold, A domain"/>
    <property type="match status" value="1"/>
</dbReference>
<dbReference type="InterPro" id="IPR032875">
    <property type="entry name" value="Succ_CoA_lig_flav_dom"/>
</dbReference>
<dbReference type="Gene3D" id="3.40.50.261">
    <property type="entry name" value="Succinyl-CoA synthetase domains"/>
    <property type="match status" value="2"/>
</dbReference>
<dbReference type="Pfam" id="PF13549">
    <property type="entry name" value="ATP-grasp_5"/>
    <property type="match status" value="1"/>
</dbReference>
<keyword evidence="8" id="KW-1185">Reference proteome</keyword>
<dbReference type="AlphaFoldDB" id="A0A5D3FWZ5"/>
<dbReference type="SUPFAM" id="SSF51735">
    <property type="entry name" value="NAD(P)-binding Rossmann-fold domains"/>
    <property type="match status" value="1"/>
</dbReference>
<comment type="caution">
    <text evidence="7">The sequence shown here is derived from an EMBL/GenBank/DDBJ whole genome shotgun (WGS) entry which is preliminary data.</text>
</comment>
<evidence type="ECO:0000313" key="7">
    <source>
        <dbReference type="EMBL" id="TYK52674.1"/>
    </source>
</evidence>
<dbReference type="InterPro" id="IPR036291">
    <property type="entry name" value="NAD(P)-bd_dom_sf"/>
</dbReference>
<dbReference type="InterPro" id="IPR013815">
    <property type="entry name" value="ATP_grasp_subdomain_1"/>
</dbReference>
<gene>
    <name evidence="7" type="ORF">FXF68_02595</name>
</gene>
<dbReference type="GO" id="GO:0016874">
    <property type="term" value="F:ligase activity"/>
    <property type="evidence" value="ECO:0007669"/>
    <property type="project" value="UniProtKB-KW"/>
</dbReference>
<sequence>MRGEGGARGDGAARGDGSYRQPALHDLLNPKSVVIVGLSERPGSTGGRILANLRRSGFGGGVYGVHPSGRDVDGVPVYPTLADVPDTPSVALVCTPAGTVTDVVRQAGEKGCRGAVVFASGFEETADGAARAAELRDLAARHGMSLVGPNCLGAFNPGRDLWLTGTDFGADLRPGPVAVVSQSGSGCILLTGSGRLGFSYVVSSGNETVTGLADYLDYFVQDPSTRAVGIVVEGLSDAEGVLAAVRKGHDNGVAVVALKVGRTELGARNVASHTGAIAGDARAYAAFCRRAGIVPVADFDDLTEALVALSTLRTRPKGNRVAFVGLSGGEIGLVSDMAADFGVHREDGAVRLADLAPGTREELARILPDFATIANPLDGTGQLVGDPDRFGRLAAAVAGDPGVDLVAVSLDAPPALGDRLATSYTRLLATLPGVRERSGTPVVVLSNYGGGLHPFAAEALAGSDIPVVHGTRAGMAAIAAVTAAATHTPVTVAEPPRPDPATLRDVLPALEATGQVPQDVLAGLAERYGLPLPKRIAAESADEAVAAADAIGFPVVVKTASPKVVHKSDVGGVAVGPSTPAEVRAAYGAVTASVARHLGEPAPRVVVEELVADGVEAFVGCVPDPVFGQVLALGAGGTLVELQPDPALALPPVSPDDVRRMVAGTPLARLFAGYRGAPPADADAFADLVPRVARLAADLREAAVEIDLNPVAVLPRGRGVRVLDLRIVAASNTAASTTVRLPRPQTPQTR</sequence>
<evidence type="ECO:0000259" key="6">
    <source>
        <dbReference type="PROSITE" id="PS50975"/>
    </source>
</evidence>
<feature type="domain" description="ATP-grasp" evidence="6">
    <location>
        <begin position="522"/>
        <end position="560"/>
    </location>
</feature>
<keyword evidence="3 4" id="KW-0067">ATP-binding</keyword>
<reference evidence="7 8" key="1">
    <citation type="submission" date="2019-08" db="EMBL/GenBank/DDBJ databases">
        <title>Actinomadura sp. nov. CYP1-5 isolated from mountain soil.</title>
        <authorList>
            <person name="Songsumanus A."/>
            <person name="Kuncharoen N."/>
            <person name="Kudo T."/>
            <person name="Yuki M."/>
            <person name="Igarashi Y."/>
            <person name="Tanasupawat S."/>
        </authorList>
    </citation>
    <scope>NUCLEOTIDE SEQUENCE [LARGE SCALE GENOMIC DNA]</scope>
    <source>
        <strain evidence="7 8">CYP1-5</strain>
    </source>
</reference>
<feature type="compositionally biased region" description="Basic and acidic residues" evidence="5">
    <location>
        <begin position="1"/>
        <end position="13"/>
    </location>
</feature>
<dbReference type="RefSeq" id="WP_148757275.1">
    <property type="nucleotide sequence ID" value="NZ_VSRQ01000001.1"/>
</dbReference>
<dbReference type="PROSITE" id="PS50975">
    <property type="entry name" value="ATP_GRASP"/>
    <property type="match status" value="1"/>
</dbReference>
<keyword evidence="2 4" id="KW-0547">Nucleotide-binding</keyword>